<keyword evidence="1" id="KW-0378">Hydrolase</keyword>
<accession>A0ACB7P5D8</accession>
<dbReference type="Proteomes" id="UP000724584">
    <property type="component" value="Unassembled WGS sequence"/>
</dbReference>
<protein>
    <submittedName>
        <fullName evidence="1">Endonuclease/exonuclease/phosphatase</fullName>
    </submittedName>
</protein>
<sequence length="358" mass="40308">MEHQDRKTRAPPSAIQQREALPQRCLPHVYRQESSRWVLAKFADGGQTLRHETILKVVCWNLDAFSPDPRARGSAAMSYLGRMFGDVPGCLVLMLQEVCPESLQAILEHPWVQRNFIVSNTEPPESVIRHLPGESFVLVDTVWKCARYFTLLLVPRSLTISDCFRVPFVTTMGRDALVVDLVFDDSRSRPRTQGLRLCTTHLESLWEGKAYRLGQLALVSSLLKGERGAATEIVGGIVGGDMNAIDRSEHEFHRVPEVALKDVWEDEPAPPLPVLKPFQKDITYGRARGNTWGYQSAKARERKRMDKFLYTGSLETVPVTEAQDLTGRMARLGIGLKTEMLDSWVSDHFGIAVGIRPM</sequence>
<organism evidence="1 2">
    <name type="scientific">Chaetomium tenue</name>
    <dbReference type="NCBI Taxonomy" id="1854479"/>
    <lineage>
        <taxon>Eukaryota</taxon>
        <taxon>Fungi</taxon>
        <taxon>Dikarya</taxon>
        <taxon>Ascomycota</taxon>
        <taxon>Pezizomycotina</taxon>
        <taxon>Sordariomycetes</taxon>
        <taxon>Sordariomycetidae</taxon>
        <taxon>Sordariales</taxon>
        <taxon>Chaetomiaceae</taxon>
        <taxon>Chaetomium</taxon>
    </lineage>
</organism>
<keyword evidence="1" id="KW-0255">Endonuclease</keyword>
<reference evidence="1 2" key="1">
    <citation type="journal article" date="2021" name="Nat. Commun.">
        <title>Genetic determinants of endophytism in the Arabidopsis root mycobiome.</title>
        <authorList>
            <person name="Mesny F."/>
            <person name="Miyauchi S."/>
            <person name="Thiergart T."/>
            <person name="Pickel B."/>
            <person name="Atanasova L."/>
            <person name="Karlsson M."/>
            <person name="Huettel B."/>
            <person name="Barry K.W."/>
            <person name="Haridas S."/>
            <person name="Chen C."/>
            <person name="Bauer D."/>
            <person name="Andreopoulos W."/>
            <person name="Pangilinan J."/>
            <person name="LaButti K."/>
            <person name="Riley R."/>
            <person name="Lipzen A."/>
            <person name="Clum A."/>
            <person name="Drula E."/>
            <person name="Henrissat B."/>
            <person name="Kohler A."/>
            <person name="Grigoriev I.V."/>
            <person name="Martin F.M."/>
            <person name="Hacquard S."/>
        </authorList>
    </citation>
    <scope>NUCLEOTIDE SEQUENCE [LARGE SCALE GENOMIC DNA]</scope>
    <source>
        <strain evidence="1 2">MPI-SDFR-AT-0079</strain>
    </source>
</reference>
<keyword evidence="2" id="KW-1185">Reference proteome</keyword>
<keyword evidence="1" id="KW-0540">Nuclease</keyword>
<proteinExistence type="predicted"/>
<comment type="caution">
    <text evidence="1">The sequence shown here is derived from an EMBL/GenBank/DDBJ whole genome shotgun (WGS) entry which is preliminary data.</text>
</comment>
<gene>
    <name evidence="1" type="ORF">F5144DRAFT_489808</name>
</gene>
<dbReference type="EMBL" id="JAGIZQ010000004">
    <property type="protein sequence ID" value="KAH6631505.1"/>
    <property type="molecule type" value="Genomic_DNA"/>
</dbReference>
<evidence type="ECO:0000313" key="1">
    <source>
        <dbReference type="EMBL" id="KAH6631505.1"/>
    </source>
</evidence>
<evidence type="ECO:0000313" key="2">
    <source>
        <dbReference type="Proteomes" id="UP000724584"/>
    </source>
</evidence>
<name>A0ACB7P5D8_9PEZI</name>